<evidence type="ECO:0000313" key="4">
    <source>
        <dbReference type="Proteomes" id="UP001497516"/>
    </source>
</evidence>
<dbReference type="GO" id="GO:0003676">
    <property type="term" value="F:nucleic acid binding"/>
    <property type="evidence" value="ECO:0007669"/>
    <property type="project" value="InterPro"/>
</dbReference>
<dbReference type="PANTHER" id="PTHR48475:SF1">
    <property type="entry name" value="RNASE H TYPE-1 DOMAIN-CONTAINING PROTEIN"/>
    <property type="match status" value="1"/>
</dbReference>
<dbReference type="InterPro" id="IPR000477">
    <property type="entry name" value="RT_dom"/>
</dbReference>
<accession>A0AAV2ETN8</accession>
<dbReference type="InterPro" id="IPR043128">
    <property type="entry name" value="Rev_trsase/Diguanyl_cyclase"/>
</dbReference>
<protein>
    <submittedName>
        <fullName evidence="3">Uncharacterized protein</fullName>
    </submittedName>
</protein>
<dbReference type="EMBL" id="OZ034818">
    <property type="protein sequence ID" value="CAL1388973.1"/>
    <property type="molecule type" value="Genomic_DNA"/>
</dbReference>
<dbReference type="InterPro" id="IPR036397">
    <property type="entry name" value="RNaseH_sf"/>
</dbReference>
<sequence length="388" mass="44262">MPFGLKNAGATYQRAMNAIFHDLIGELVEVYVDDIVVKSKLTSQHLYHLRMAILRMRGHNLKLNPLKRAFGVSAGHFLGFLVNQRGIEVDKSKTKAIIEAMRPSNKKELQWFLDQVNYIRRFILNCVGRTQVFSPLLKLKQEDEFVWRQEHQKAFDDIKNYLTTPPVLNSPIPHWPLKLYLSATNTSLACLLAQDNDSGHEQAVYYLSRLLNEAEQKYSPIEKLCLALYFSCMKLRYYLMPVQVQLICKTDIIKYMLSRPIIHGRISKWTLALSEFNLQYVPQKAIKGQALADFLANHLCVDVPAELVEIDMVEEASWTLYFDGSKTRSGAGAGMILTSPSGHAMHFSFTLDLPCTNNQAEYEALVVGLEMLVDLKVKTFNIQGTPNW</sequence>
<dbReference type="Pfam" id="PF00078">
    <property type="entry name" value="RVT_1"/>
    <property type="match status" value="1"/>
</dbReference>
<dbReference type="PROSITE" id="PS50879">
    <property type="entry name" value="RNASE_H_1"/>
    <property type="match status" value="1"/>
</dbReference>
<dbReference type="CDD" id="cd01647">
    <property type="entry name" value="RT_LTR"/>
    <property type="match status" value="1"/>
</dbReference>
<dbReference type="Pfam" id="PF13456">
    <property type="entry name" value="RVT_3"/>
    <property type="match status" value="1"/>
</dbReference>
<feature type="domain" description="Reverse transcriptase" evidence="1">
    <location>
        <begin position="1"/>
        <end position="82"/>
    </location>
</feature>
<dbReference type="InterPro" id="IPR043502">
    <property type="entry name" value="DNA/RNA_pol_sf"/>
</dbReference>
<dbReference type="SUPFAM" id="SSF56672">
    <property type="entry name" value="DNA/RNA polymerases"/>
    <property type="match status" value="1"/>
</dbReference>
<dbReference type="PROSITE" id="PS50878">
    <property type="entry name" value="RT_POL"/>
    <property type="match status" value="1"/>
</dbReference>
<dbReference type="Gene3D" id="3.30.70.270">
    <property type="match status" value="2"/>
</dbReference>
<dbReference type="PANTHER" id="PTHR48475">
    <property type="entry name" value="RIBONUCLEASE H"/>
    <property type="match status" value="1"/>
</dbReference>
<reference evidence="3 4" key="1">
    <citation type="submission" date="2024-04" db="EMBL/GenBank/DDBJ databases">
        <authorList>
            <person name="Fracassetti M."/>
        </authorList>
    </citation>
    <scope>NUCLEOTIDE SEQUENCE [LARGE SCALE GENOMIC DNA]</scope>
</reference>
<evidence type="ECO:0000259" key="2">
    <source>
        <dbReference type="PROSITE" id="PS50879"/>
    </source>
</evidence>
<evidence type="ECO:0000259" key="1">
    <source>
        <dbReference type="PROSITE" id="PS50878"/>
    </source>
</evidence>
<dbReference type="AlphaFoldDB" id="A0AAV2ETN8"/>
<dbReference type="SUPFAM" id="SSF53098">
    <property type="entry name" value="Ribonuclease H-like"/>
    <property type="match status" value="1"/>
</dbReference>
<evidence type="ECO:0000313" key="3">
    <source>
        <dbReference type="EMBL" id="CAL1388973.1"/>
    </source>
</evidence>
<dbReference type="InterPro" id="IPR041577">
    <property type="entry name" value="RT_RNaseH_2"/>
</dbReference>
<feature type="domain" description="RNase H type-1" evidence="2">
    <location>
        <begin position="314"/>
        <end position="388"/>
    </location>
</feature>
<dbReference type="Proteomes" id="UP001497516">
    <property type="component" value="Chromosome 5"/>
</dbReference>
<gene>
    <name evidence="3" type="ORF">LTRI10_LOCUS29866</name>
</gene>
<dbReference type="InterPro" id="IPR012337">
    <property type="entry name" value="RNaseH-like_sf"/>
</dbReference>
<dbReference type="InterPro" id="IPR002156">
    <property type="entry name" value="RNaseH_domain"/>
</dbReference>
<dbReference type="Pfam" id="PF17919">
    <property type="entry name" value="RT_RNaseH_2"/>
    <property type="match status" value="1"/>
</dbReference>
<keyword evidence="4" id="KW-1185">Reference proteome</keyword>
<proteinExistence type="predicted"/>
<name>A0AAV2ETN8_9ROSI</name>
<dbReference type="GO" id="GO:0004523">
    <property type="term" value="F:RNA-DNA hybrid ribonuclease activity"/>
    <property type="evidence" value="ECO:0007669"/>
    <property type="project" value="InterPro"/>
</dbReference>
<dbReference type="Gene3D" id="3.30.420.10">
    <property type="entry name" value="Ribonuclease H-like superfamily/Ribonuclease H"/>
    <property type="match status" value="1"/>
</dbReference>
<organism evidence="3 4">
    <name type="scientific">Linum trigynum</name>
    <dbReference type="NCBI Taxonomy" id="586398"/>
    <lineage>
        <taxon>Eukaryota</taxon>
        <taxon>Viridiplantae</taxon>
        <taxon>Streptophyta</taxon>
        <taxon>Embryophyta</taxon>
        <taxon>Tracheophyta</taxon>
        <taxon>Spermatophyta</taxon>
        <taxon>Magnoliopsida</taxon>
        <taxon>eudicotyledons</taxon>
        <taxon>Gunneridae</taxon>
        <taxon>Pentapetalae</taxon>
        <taxon>rosids</taxon>
        <taxon>fabids</taxon>
        <taxon>Malpighiales</taxon>
        <taxon>Linaceae</taxon>
        <taxon>Linum</taxon>
    </lineage>
</organism>